<comment type="caution">
    <text evidence="2">The sequence shown here is derived from an EMBL/GenBank/DDBJ whole genome shotgun (WGS) entry which is preliminary data.</text>
</comment>
<feature type="compositionally biased region" description="Basic and acidic residues" evidence="1">
    <location>
        <begin position="495"/>
        <end position="509"/>
    </location>
</feature>
<reference evidence="2 3" key="1">
    <citation type="submission" date="2016-03" db="EMBL/GenBank/DDBJ databases">
        <title>Comparative genomics of the ectomycorrhizal sister species Rhizopogon vinicolor and Rhizopogon vesiculosus (Basidiomycota: Boletales) reveals a divergence of the mating type B locus.</title>
        <authorList>
            <person name="Mujic A.B."/>
            <person name="Kuo A."/>
            <person name="Tritt A."/>
            <person name="Lipzen A."/>
            <person name="Chen C."/>
            <person name="Johnson J."/>
            <person name="Sharma A."/>
            <person name="Barry K."/>
            <person name="Grigoriev I.V."/>
            <person name="Spatafora J.W."/>
        </authorList>
    </citation>
    <scope>NUCLEOTIDE SEQUENCE [LARGE SCALE GENOMIC DNA]</scope>
    <source>
        <strain evidence="2 3">AM-OR11-056</strain>
    </source>
</reference>
<feature type="region of interest" description="Disordered" evidence="1">
    <location>
        <begin position="443"/>
        <end position="509"/>
    </location>
</feature>
<feature type="compositionally biased region" description="Polar residues" evidence="1">
    <location>
        <begin position="199"/>
        <end position="209"/>
    </location>
</feature>
<accession>A0A1J8QLH4</accession>
<evidence type="ECO:0000313" key="2">
    <source>
        <dbReference type="EMBL" id="OJA21527.1"/>
    </source>
</evidence>
<feature type="compositionally biased region" description="Polar residues" evidence="1">
    <location>
        <begin position="173"/>
        <end position="185"/>
    </location>
</feature>
<proteinExistence type="predicted"/>
<gene>
    <name evidence="2" type="ORF">AZE42_01802</name>
</gene>
<dbReference type="Proteomes" id="UP000183567">
    <property type="component" value="Unassembled WGS sequence"/>
</dbReference>
<feature type="compositionally biased region" description="Low complexity" evidence="1">
    <location>
        <begin position="111"/>
        <end position="132"/>
    </location>
</feature>
<feature type="region of interest" description="Disordered" evidence="1">
    <location>
        <begin position="307"/>
        <end position="406"/>
    </location>
</feature>
<organism evidence="2 3">
    <name type="scientific">Rhizopogon vesiculosus</name>
    <dbReference type="NCBI Taxonomy" id="180088"/>
    <lineage>
        <taxon>Eukaryota</taxon>
        <taxon>Fungi</taxon>
        <taxon>Dikarya</taxon>
        <taxon>Basidiomycota</taxon>
        <taxon>Agaricomycotina</taxon>
        <taxon>Agaricomycetes</taxon>
        <taxon>Agaricomycetidae</taxon>
        <taxon>Boletales</taxon>
        <taxon>Suillineae</taxon>
        <taxon>Rhizopogonaceae</taxon>
        <taxon>Rhizopogon</taxon>
    </lineage>
</organism>
<feature type="compositionally biased region" description="Low complexity" evidence="1">
    <location>
        <begin position="367"/>
        <end position="397"/>
    </location>
</feature>
<sequence length="509" mass="54963">MSTRRGSILLNSPAHSPALVSQHLPSYPASTLSTVSSAESSDMHIYRSASVPTPTRRIRFAPLPETIIDTPTRTESPQSVPTPSSLTPCPSITSISKQKPKSTFLRQMNIFRRSSLSSQSDSSPDPSSSPRFSTEDVLTLGTSRFLRRPRTPDLGPSLSRVSSAREPKRPSTAPDTKSRSSINSLGSGGGRHAMPPKSFVNSPPSSPTARHTVPKKSGMRMLNGRVYGSKRNNSINSNPFANVRDEPEFVEWGYGGMGSVKGSSDSKYSVLATGTPALLSHTQSQKVVIGGGRGGVGRVSVETVAKAVEDDDGSGMGWVRKRREERERLAREKEAQARHSSPEARHSGEINRSSFDSPTLDTDSRCTSTDGSSALDTDLSTLAASSAPTTPPSATDTLPEDEQEQHITQAVRLSPKHTHHLSHLRRLGVHSGEAQDLVVGTTIGRLESDKNDQSPTSEISSDTDGEDDTLKDDDESEIEQTEDQRKTSLGAGVEKISRHKELVHKESDR</sequence>
<feature type="compositionally biased region" description="Polar residues" evidence="1">
    <location>
        <begin position="350"/>
        <end position="361"/>
    </location>
</feature>
<dbReference type="AlphaFoldDB" id="A0A1J8QLH4"/>
<evidence type="ECO:0000256" key="1">
    <source>
        <dbReference type="SAM" id="MobiDB-lite"/>
    </source>
</evidence>
<dbReference type="EMBL" id="LVVM01000096">
    <property type="protein sequence ID" value="OJA21527.1"/>
    <property type="molecule type" value="Genomic_DNA"/>
</dbReference>
<feature type="region of interest" description="Disordered" evidence="1">
    <location>
        <begin position="66"/>
        <end position="216"/>
    </location>
</feature>
<keyword evidence="3" id="KW-1185">Reference proteome</keyword>
<feature type="compositionally biased region" description="Polar residues" evidence="1">
    <location>
        <begin position="69"/>
        <end position="97"/>
    </location>
</feature>
<protein>
    <submittedName>
        <fullName evidence="2">Uncharacterized protein</fullName>
    </submittedName>
</protein>
<evidence type="ECO:0000313" key="3">
    <source>
        <dbReference type="Proteomes" id="UP000183567"/>
    </source>
</evidence>
<feature type="compositionally biased region" description="Basic and acidic residues" evidence="1">
    <location>
        <begin position="322"/>
        <end position="349"/>
    </location>
</feature>
<dbReference type="OrthoDB" id="3363386at2759"/>
<dbReference type="STRING" id="180088.A0A1J8QLH4"/>
<feature type="compositionally biased region" description="Acidic residues" evidence="1">
    <location>
        <begin position="461"/>
        <end position="481"/>
    </location>
</feature>
<name>A0A1J8QLH4_9AGAM</name>